<keyword evidence="3" id="KW-1185">Reference proteome</keyword>
<feature type="compositionally biased region" description="Low complexity" evidence="1">
    <location>
        <begin position="267"/>
        <end position="284"/>
    </location>
</feature>
<reference evidence="2 3" key="1">
    <citation type="submission" date="2024-01" db="EMBL/GenBank/DDBJ databases">
        <title>A draft genome for a cacao thread blight-causing isolate of Paramarasmius palmivorus.</title>
        <authorList>
            <person name="Baruah I.K."/>
            <person name="Bukari Y."/>
            <person name="Amoako-Attah I."/>
            <person name="Meinhardt L.W."/>
            <person name="Bailey B.A."/>
            <person name="Cohen S.P."/>
        </authorList>
    </citation>
    <scope>NUCLEOTIDE SEQUENCE [LARGE SCALE GENOMIC DNA]</scope>
    <source>
        <strain evidence="2 3">GH-12</strain>
    </source>
</reference>
<feature type="compositionally biased region" description="Polar residues" evidence="1">
    <location>
        <begin position="524"/>
        <end position="534"/>
    </location>
</feature>
<evidence type="ECO:0000313" key="2">
    <source>
        <dbReference type="EMBL" id="KAK7058775.1"/>
    </source>
</evidence>
<gene>
    <name evidence="2" type="ORF">VNI00_001399</name>
</gene>
<dbReference type="AlphaFoldDB" id="A0AAW0E6G7"/>
<feature type="compositionally biased region" description="Basic and acidic residues" evidence="1">
    <location>
        <begin position="196"/>
        <end position="208"/>
    </location>
</feature>
<feature type="compositionally biased region" description="Acidic residues" evidence="1">
    <location>
        <begin position="352"/>
        <end position="363"/>
    </location>
</feature>
<feature type="compositionally biased region" description="Pro residues" evidence="1">
    <location>
        <begin position="296"/>
        <end position="310"/>
    </location>
</feature>
<evidence type="ECO:0000313" key="3">
    <source>
        <dbReference type="Proteomes" id="UP001383192"/>
    </source>
</evidence>
<evidence type="ECO:0008006" key="4">
    <source>
        <dbReference type="Google" id="ProtNLM"/>
    </source>
</evidence>
<comment type="caution">
    <text evidence="2">The sequence shown here is derived from an EMBL/GenBank/DDBJ whole genome shotgun (WGS) entry which is preliminary data.</text>
</comment>
<dbReference type="EMBL" id="JAYKXP010000004">
    <property type="protein sequence ID" value="KAK7058775.1"/>
    <property type="molecule type" value="Genomic_DNA"/>
</dbReference>
<name>A0AAW0E6G7_9AGAR</name>
<dbReference type="PANTHER" id="PTHR37327:SF1">
    <property type="entry name" value="MICROTUBULE INTERACTING AND TRANSPORT DOMAIN-CONTAINING PROTEIN"/>
    <property type="match status" value="1"/>
</dbReference>
<feature type="compositionally biased region" description="Pro residues" evidence="1">
    <location>
        <begin position="252"/>
        <end position="265"/>
    </location>
</feature>
<dbReference type="PANTHER" id="PTHR37327">
    <property type="entry name" value="CHROMOSOME 1, WHOLE GENOME SHOTGUN SEQUENCE"/>
    <property type="match status" value="1"/>
</dbReference>
<protein>
    <recommendedName>
        <fullName evidence="4">MIT domain-containing protein</fullName>
    </recommendedName>
</protein>
<proteinExistence type="predicted"/>
<feature type="compositionally biased region" description="Basic and acidic residues" evidence="1">
    <location>
        <begin position="325"/>
        <end position="334"/>
    </location>
</feature>
<accession>A0AAW0E6G7</accession>
<dbReference type="Proteomes" id="UP001383192">
    <property type="component" value="Unassembled WGS sequence"/>
</dbReference>
<evidence type="ECO:0000256" key="1">
    <source>
        <dbReference type="SAM" id="MobiDB-lite"/>
    </source>
</evidence>
<feature type="compositionally biased region" description="Basic and acidic residues" evidence="1">
    <location>
        <begin position="381"/>
        <end position="390"/>
    </location>
</feature>
<feature type="compositionally biased region" description="Polar residues" evidence="1">
    <location>
        <begin position="26"/>
        <end position="37"/>
    </location>
</feature>
<feature type="compositionally biased region" description="Low complexity" evidence="1">
    <location>
        <begin position="472"/>
        <end position="523"/>
    </location>
</feature>
<feature type="compositionally biased region" description="Polar residues" evidence="1">
    <location>
        <begin position="236"/>
        <end position="251"/>
    </location>
</feature>
<organism evidence="2 3">
    <name type="scientific">Paramarasmius palmivorus</name>
    <dbReference type="NCBI Taxonomy" id="297713"/>
    <lineage>
        <taxon>Eukaryota</taxon>
        <taxon>Fungi</taxon>
        <taxon>Dikarya</taxon>
        <taxon>Basidiomycota</taxon>
        <taxon>Agaricomycotina</taxon>
        <taxon>Agaricomycetes</taxon>
        <taxon>Agaricomycetidae</taxon>
        <taxon>Agaricales</taxon>
        <taxon>Marasmiineae</taxon>
        <taxon>Marasmiaceae</taxon>
        <taxon>Paramarasmius</taxon>
    </lineage>
</organism>
<feature type="region of interest" description="Disordered" evidence="1">
    <location>
        <begin position="1"/>
        <end position="53"/>
    </location>
</feature>
<feature type="compositionally biased region" description="Low complexity" evidence="1">
    <location>
        <begin position="435"/>
        <end position="458"/>
    </location>
</feature>
<feature type="region of interest" description="Disordered" evidence="1">
    <location>
        <begin position="223"/>
        <end position="557"/>
    </location>
</feature>
<feature type="region of interest" description="Disordered" evidence="1">
    <location>
        <begin position="170"/>
        <end position="208"/>
    </location>
</feature>
<sequence length="838" mass="90457">MYTSYHDLSDPPPQSILPTASRLHDSSQSSRMTNSQLLAPPSDQPTHRPPSSRRALTRALELARQAVQLDSTNDNPELAVQAYGKSVALLSEVMERVRRGEDSTEISGRKRNGRRRSVVAQEEEIRRLQNIHDTYADRMNILSIIYSIPPMPYTSSSIYSAAFNSNELAQAASGAEDSDTYPTTNHTPNEPPLQDYSDHPYGHDRSDDGVAAIGTAMFYDELPSPARSDIPGLPAQPSSHPYATAQYDSTEPSPPLVPPVQPHHPIPAHANNPSSPSNRNAIPSRRSRALSQGIPPALPPPAMSPPPAPIPTAYEPDTSNSHNSRHLEVGRPRGESTLGHKRTSSGSRLGILEEEDRPEDGYAEEPLRQPISEPSRYNSPSKRDTTRINHFESPPLPPVPSPTESVTPGTPRTPSLSAKPPPSPRVANARPRNGSQVSSRSDGSSNIINTTTTQGTISQRRHTKTSAPPTPRSSSPAESTASAGSLPPIPRGIPSSLPGSSSVSLPSSGRSRSSSQPGRRPSIINGQNGHNSPGEQLPPLPTNGITHRKPSYTSKLNPNAQQALPLSVQTDVPSVNGLQSAFGLGIMTTGPITPTSPLPPAAPTDPLRKPYHLMNLLRTTMISNTGGYITRRLHVPQEVWSQGGAKLGNLIEKVRVIGILCQALEDLQEFSSEYFGAGNVSSGMALGIGSIGRREGEMWLAKLEEFSSVCDGVMANFGKKLGVGEGFAVKKTTWSDKLGRRFDKFTNGKNLDSPAGYVQGLKKLFLHAQLLDEHTKAVTAQPVAPSYSGLPFDIRSAADVKLKRASEFFASVVLTFVIRDLSQLLDKYAKKCEKWLAE</sequence>
<feature type="region of interest" description="Disordered" evidence="1">
    <location>
        <begin position="97"/>
        <end position="117"/>
    </location>
</feature>